<proteinExistence type="predicted"/>
<dbReference type="EMBL" id="MAQA01000003">
    <property type="protein sequence ID" value="OCI32907.1"/>
    <property type="molecule type" value="Genomic_DNA"/>
</dbReference>
<evidence type="ECO:0000313" key="1">
    <source>
        <dbReference type="EMBL" id="OCI32907.1"/>
    </source>
</evidence>
<keyword evidence="2" id="KW-1185">Reference proteome</keyword>
<dbReference type="RefSeq" id="WP_068624158.1">
    <property type="nucleotide sequence ID" value="NZ_MAQA01000003.1"/>
</dbReference>
<reference evidence="1 2" key="1">
    <citation type="submission" date="2016-06" db="EMBL/GenBank/DDBJ databases">
        <title>Genome sequence of Oerskovia enterophila DSM 43852.</title>
        <authorList>
            <person name="Poehlein A."/>
            <person name="Jag V."/>
            <person name="Bengelsdorf F.R."/>
            <person name="Daniel R."/>
            <person name="Duerre P."/>
        </authorList>
    </citation>
    <scope>NUCLEOTIDE SEQUENCE [LARGE SCALE GENOMIC DNA]</scope>
    <source>
        <strain evidence="1 2">DSM 43852</strain>
    </source>
</reference>
<gene>
    <name evidence="1" type="ORF">OERS_04990</name>
</gene>
<dbReference type="Proteomes" id="UP000093412">
    <property type="component" value="Unassembled WGS sequence"/>
</dbReference>
<name>A0ABX2Y8H9_9CELL</name>
<evidence type="ECO:0000313" key="2">
    <source>
        <dbReference type="Proteomes" id="UP000093412"/>
    </source>
</evidence>
<protein>
    <submittedName>
        <fullName evidence="1">Uncharacterized protein</fullName>
    </submittedName>
</protein>
<comment type="caution">
    <text evidence="1">The sequence shown here is derived from an EMBL/GenBank/DDBJ whole genome shotgun (WGS) entry which is preliminary data.</text>
</comment>
<sequence>MSTKIYNGYRLAPGTNIFDLVPDMVQALGPVRDRLDARVLAVKATAMIDDADLAGSPRPRSPLTSAYRDITDEQAKARPGTWEHAPHRFEVAVGSDPVTGALLALTFSEELELREAFESLDVVHEYGYWNNADLPDEVSAAEWDERRDAWARVLPGVGVPADTMWSWSLCPDPAGSLFGLAQPQDQAVHPLVLDQIPTKGWRLSRLVARTRLDALAGSLTGFADVMGHAFEAWRVDGDLHARCTDLLGDLDAADLSGRGDLDHARTDALRDVLDEDAAGWASQRRRAPQKDGD</sequence>
<accession>A0ABX2Y8H9</accession>
<organism evidence="1 2">
    <name type="scientific">Oerskovia enterophila</name>
    <dbReference type="NCBI Taxonomy" id="43678"/>
    <lineage>
        <taxon>Bacteria</taxon>
        <taxon>Bacillati</taxon>
        <taxon>Actinomycetota</taxon>
        <taxon>Actinomycetes</taxon>
        <taxon>Micrococcales</taxon>
        <taxon>Cellulomonadaceae</taxon>
        <taxon>Oerskovia</taxon>
    </lineage>
</organism>